<dbReference type="STRING" id="1399860.A0A2C5X9E4"/>
<dbReference type="GO" id="GO:0005634">
    <property type="term" value="C:nucleus"/>
    <property type="evidence" value="ECO:0007669"/>
    <property type="project" value="TreeGrafter"/>
</dbReference>
<evidence type="ECO:0000313" key="3">
    <source>
        <dbReference type="Proteomes" id="UP000226192"/>
    </source>
</evidence>
<dbReference type="PANTHER" id="PTHR15410">
    <property type="entry name" value="HIRA-INTERACTING PROTEIN 3"/>
    <property type="match status" value="1"/>
</dbReference>
<dbReference type="PANTHER" id="PTHR15410:SF2">
    <property type="entry name" value="HIRA-INTERACTING PROTEIN 3"/>
    <property type="match status" value="1"/>
</dbReference>
<dbReference type="Proteomes" id="UP000226192">
    <property type="component" value="Unassembled WGS sequence"/>
</dbReference>
<dbReference type="OrthoDB" id="552755at2759"/>
<feature type="region of interest" description="Disordered" evidence="1">
    <location>
        <begin position="78"/>
        <end position="261"/>
    </location>
</feature>
<dbReference type="InterPro" id="IPR037647">
    <property type="entry name" value="HIRIP3"/>
</dbReference>
<feature type="compositionally biased region" description="Low complexity" evidence="1">
    <location>
        <begin position="113"/>
        <end position="122"/>
    </location>
</feature>
<organism evidence="2 3">
    <name type="scientific">Ophiocordyceps australis</name>
    <dbReference type="NCBI Taxonomy" id="1399860"/>
    <lineage>
        <taxon>Eukaryota</taxon>
        <taxon>Fungi</taxon>
        <taxon>Dikarya</taxon>
        <taxon>Ascomycota</taxon>
        <taxon>Pezizomycotina</taxon>
        <taxon>Sordariomycetes</taxon>
        <taxon>Hypocreomycetidae</taxon>
        <taxon>Hypocreales</taxon>
        <taxon>Ophiocordycipitaceae</taxon>
        <taxon>Ophiocordyceps</taxon>
    </lineage>
</organism>
<evidence type="ECO:0008006" key="4">
    <source>
        <dbReference type="Google" id="ProtNLM"/>
    </source>
</evidence>
<feature type="region of interest" description="Disordered" evidence="1">
    <location>
        <begin position="335"/>
        <end position="409"/>
    </location>
</feature>
<evidence type="ECO:0000256" key="1">
    <source>
        <dbReference type="SAM" id="MobiDB-lite"/>
    </source>
</evidence>
<sequence>MMSSPKELEQALIDGTCHIFQSESDATAVTVNKIRRHVEEDLSLEDGFFATHDWKHKSRAIIKEYVDKLASGWLPDSLEIDGEASPRLSSGKKRQSSETTSPDAKRAKRATQSKKPPQSQKSKANKPQKAKVVKAKAKPRRKSPSPDIDGQSATSSSLSSLGDEDESKDESEERAVKLDESIKDQSRLEKESKDEEHKQDTKASATVSAINEEEEYSDVLDEPPLPKRKKKEKADPRAKKAKSVPKKASSSAPKVDDSNEGEIKKLQSHLVKCGIRKLWHNELKKYGDDTRAKIRHLKKMLADIGMDGRFSEARAREIKESRELMAEAEAAQEMNRLWGMGGRSRANRSKSKSTKLENGSEDEGEADGTDGNVQARDDSDESDQDNSFAARSRRARADLAFLGDDSDSD</sequence>
<comment type="caution">
    <text evidence="2">The sequence shown here is derived from an EMBL/GenBank/DDBJ whole genome shotgun (WGS) entry which is preliminary data.</text>
</comment>
<accession>A0A2C5X9E4</accession>
<dbReference type="EMBL" id="NJET01000061">
    <property type="protein sequence ID" value="PHH62879.1"/>
    <property type="molecule type" value="Genomic_DNA"/>
</dbReference>
<feature type="compositionally biased region" description="Basic and acidic residues" evidence="1">
    <location>
        <begin position="171"/>
        <end position="201"/>
    </location>
</feature>
<feature type="compositionally biased region" description="Acidic residues" evidence="1">
    <location>
        <begin position="211"/>
        <end position="221"/>
    </location>
</feature>
<name>A0A2C5X9E4_9HYPO</name>
<reference evidence="2 3" key="1">
    <citation type="submission" date="2017-06" db="EMBL/GenBank/DDBJ databases">
        <title>Ant-infecting Ophiocordyceps genomes reveal a high diversity of potential behavioral manipulation genes and a possible major role for enterotoxins.</title>
        <authorList>
            <person name="De Bekker C."/>
            <person name="Evans H.C."/>
            <person name="Brachmann A."/>
            <person name="Hughes D.P."/>
        </authorList>
    </citation>
    <scope>NUCLEOTIDE SEQUENCE [LARGE SCALE GENOMIC DNA]</scope>
    <source>
        <strain evidence="2 3">Map64</strain>
    </source>
</reference>
<feature type="compositionally biased region" description="Basic residues" evidence="1">
    <location>
        <begin position="123"/>
        <end position="143"/>
    </location>
</feature>
<dbReference type="AlphaFoldDB" id="A0A2C5X9E4"/>
<feature type="compositionally biased region" description="Acidic residues" evidence="1">
    <location>
        <begin position="359"/>
        <end position="368"/>
    </location>
</feature>
<keyword evidence="3" id="KW-1185">Reference proteome</keyword>
<evidence type="ECO:0000313" key="2">
    <source>
        <dbReference type="EMBL" id="PHH62879.1"/>
    </source>
</evidence>
<gene>
    <name evidence="2" type="ORF">CDD81_6597</name>
</gene>
<proteinExistence type="predicted"/>
<protein>
    <recommendedName>
        <fullName evidence="4">Transcriptional regulator</fullName>
    </recommendedName>
</protein>